<evidence type="ECO:0000256" key="7">
    <source>
        <dbReference type="ARBA" id="ARBA00022519"/>
    </source>
</evidence>
<evidence type="ECO:0000256" key="11">
    <source>
        <dbReference type="ARBA" id="ARBA00023136"/>
    </source>
</evidence>
<evidence type="ECO:0000256" key="9">
    <source>
        <dbReference type="ARBA" id="ARBA00022748"/>
    </source>
</evidence>
<protein>
    <recommendedName>
        <fullName evidence="4 12">Heme exporter protein D</fullName>
    </recommendedName>
</protein>
<comment type="similarity">
    <text evidence="3 12">Belongs to the CcmD/CycX/HelD family.</text>
</comment>
<gene>
    <name evidence="13" type="primary">ccmD</name>
    <name evidence="13" type="ORF">ACFOOL_05115</name>
</gene>
<dbReference type="InterPro" id="IPR007078">
    <property type="entry name" value="Haem_export_protD_CcmD"/>
</dbReference>
<name>A0ABV7WYM7_9HYPH</name>
<keyword evidence="8 12" id="KW-0812">Transmembrane</keyword>
<dbReference type="Pfam" id="PF04995">
    <property type="entry name" value="CcmD"/>
    <property type="match status" value="1"/>
</dbReference>
<evidence type="ECO:0000256" key="6">
    <source>
        <dbReference type="ARBA" id="ARBA00022475"/>
    </source>
</evidence>
<keyword evidence="10 12" id="KW-1133">Transmembrane helix</keyword>
<dbReference type="Proteomes" id="UP001595613">
    <property type="component" value="Unassembled WGS sequence"/>
</dbReference>
<keyword evidence="11 12" id="KW-0472">Membrane</keyword>
<evidence type="ECO:0000313" key="14">
    <source>
        <dbReference type="Proteomes" id="UP001595613"/>
    </source>
</evidence>
<evidence type="ECO:0000256" key="4">
    <source>
        <dbReference type="ARBA" id="ARBA00016461"/>
    </source>
</evidence>
<proteinExistence type="inferred from homology"/>
<keyword evidence="6 12" id="KW-1003">Cell membrane</keyword>
<dbReference type="NCBIfam" id="TIGR03141">
    <property type="entry name" value="cytochro_ccmD"/>
    <property type="match status" value="1"/>
</dbReference>
<evidence type="ECO:0000256" key="2">
    <source>
        <dbReference type="ARBA" id="ARBA00004377"/>
    </source>
</evidence>
<sequence length="49" mass="5318">MIELGQHAAFIVLAYAGVFLGVAALVLWTVFDGRRTSARLEALSDPKSR</sequence>
<dbReference type="EMBL" id="JBHRYD010000001">
    <property type="protein sequence ID" value="MFC3704132.1"/>
    <property type="molecule type" value="Genomic_DNA"/>
</dbReference>
<keyword evidence="7 12" id="KW-0997">Cell inner membrane</keyword>
<keyword evidence="5 12" id="KW-0813">Transport</keyword>
<comment type="subcellular location">
    <subcellularLocation>
        <location evidence="2 12">Cell inner membrane</location>
        <topology evidence="2 12">Single-pass membrane protein</topology>
    </subcellularLocation>
</comment>
<comment type="caution">
    <text evidence="13">The sequence shown here is derived from an EMBL/GenBank/DDBJ whole genome shotgun (WGS) entry which is preliminary data.</text>
</comment>
<keyword evidence="14" id="KW-1185">Reference proteome</keyword>
<keyword evidence="9 12" id="KW-0201">Cytochrome c-type biogenesis</keyword>
<feature type="transmembrane region" description="Helical" evidence="12">
    <location>
        <begin position="6"/>
        <end position="31"/>
    </location>
</feature>
<dbReference type="RefSeq" id="WP_380095479.1">
    <property type="nucleotide sequence ID" value="NZ_JBHRYD010000001.1"/>
</dbReference>
<accession>A0ABV7WYM7</accession>
<evidence type="ECO:0000256" key="1">
    <source>
        <dbReference type="ARBA" id="ARBA00002442"/>
    </source>
</evidence>
<evidence type="ECO:0000256" key="10">
    <source>
        <dbReference type="ARBA" id="ARBA00022989"/>
    </source>
</evidence>
<reference evidence="14" key="1">
    <citation type="journal article" date="2019" name="Int. J. Syst. Evol. Microbiol.">
        <title>The Global Catalogue of Microorganisms (GCM) 10K type strain sequencing project: providing services to taxonomists for standard genome sequencing and annotation.</title>
        <authorList>
            <consortium name="The Broad Institute Genomics Platform"/>
            <consortium name="The Broad Institute Genome Sequencing Center for Infectious Disease"/>
            <person name="Wu L."/>
            <person name="Ma J."/>
        </authorList>
    </citation>
    <scope>NUCLEOTIDE SEQUENCE [LARGE SCALE GENOMIC DNA]</scope>
    <source>
        <strain evidence="14">KCTC 42281</strain>
    </source>
</reference>
<evidence type="ECO:0000256" key="3">
    <source>
        <dbReference type="ARBA" id="ARBA00008741"/>
    </source>
</evidence>
<evidence type="ECO:0000256" key="12">
    <source>
        <dbReference type="RuleBase" id="RU363101"/>
    </source>
</evidence>
<comment type="function">
    <text evidence="1 12">Required for the export of heme to the periplasm for the biogenesis of c-type cytochromes.</text>
</comment>
<evidence type="ECO:0000313" key="13">
    <source>
        <dbReference type="EMBL" id="MFC3704132.1"/>
    </source>
</evidence>
<evidence type="ECO:0000256" key="8">
    <source>
        <dbReference type="ARBA" id="ARBA00022692"/>
    </source>
</evidence>
<organism evidence="13 14">
    <name type="scientific">Devosia honganensis</name>
    <dbReference type="NCBI Taxonomy" id="1610527"/>
    <lineage>
        <taxon>Bacteria</taxon>
        <taxon>Pseudomonadati</taxon>
        <taxon>Pseudomonadota</taxon>
        <taxon>Alphaproteobacteria</taxon>
        <taxon>Hyphomicrobiales</taxon>
        <taxon>Devosiaceae</taxon>
        <taxon>Devosia</taxon>
    </lineage>
</organism>
<evidence type="ECO:0000256" key="5">
    <source>
        <dbReference type="ARBA" id="ARBA00022448"/>
    </source>
</evidence>